<dbReference type="InterPro" id="IPR022644">
    <property type="entry name" value="De-COase2_N"/>
</dbReference>
<keyword evidence="3 8" id="KW-0663">Pyridoxal phosphate</keyword>
<evidence type="ECO:0000256" key="3">
    <source>
        <dbReference type="ARBA" id="ARBA00022898"/>
    </source>
</evidence>
<dbReference type="Pfam" id="PF02784">
    <property type="entry name" value="Orn_Arg_deC_N"/>
    <property type="match status" value="1"/>
</dbReference>
<gene>
    <name evidence="10" type="ORF">SAMN05421751_10197</name>
</gene>
<feature type="domain" description="Orn/DAP/Arg decarboxylase 2 N-terminal" evidence="9">
    <location>
        <begin position="36"/>
        <end position="260"/>
    </location>
</feature>
<dbReference type="SUPFAM" id="SSF51419">
    <property type="entry name" value="PLP-binding barrel"/>
    <property type="match status" value="1"/>
</dbReference>
<dbReference type="EMBL" id="FNVD01000001">
    <property type="protein sequence ID" value="SEF40535.1"/>
    <property type="molecule type" value="Genomic_DNA"/>
</dbReference>
<organism evidence="10 11">
    <name type="scientific">Jhaorihella thermophila</name>
    <dbReference type="NCBI Taxonomy" id="488547"/>
    <lineage>
        <taxon>Bacteria</taxon>
        <taxon>Pseudomonadati</taxon>
        <taxon>Pseudomonadota</taxon>
        <taxon>Alphaproteobacteria</taxon>
        <taxon>Rhodobacterales</taxon>
        <taxon>Paracoccaceae</taxon>
        <taxon>Jhaorihella</taxon>
    </lineage>
</organism>
<dbReference type="RefSeq" id="WP_104006639.1">
    <property type="nucleotide sequence ID" value="NZ_FNVD01000001.1"/>
</dbReference>
<evidence type="ECO:0000256" key="5">
    <source>
        <dbReference type="ARBA" id="ARBA00034115"/>
    </source>
</evidence>
<sequence length="380" mass="40551">MQYPAGPFADPAAYLTRLRPDHPVLLFAPHVLEATARRFIRGFPGRVTYAVKANDRPEVLENLIAAGITAFDVASPAEMRSVRAANPAATLHYNNPVRMLSEIETGIALGVASWSVDEAGELEKLAAVPRSCEVAVRFALPVEGAAYHFGDKFGADPETAAALLRKVAMEGWTPALTFHPGTQCENPQAWVACIEEAARIAARAGVRIARLNVGGGFAADRHGVPQKLEEVFDAIARATARAFGGDAPQLVCEPGRAMVAEAFTLAARIKAVRDGGRVVFLNDGIYGGLVDLRDMGLTGRVRVLSPDGAPRRGRPVPRVVFGPTCDSLDRLPDGLPLPEDAQPGDHVLFDGMGAYSVAMSTRFNGYGLRDVATVLRLTGH</sequence>
<keyword evidence="4" id="KW-0456">Lyase</keyword>
<dbReference type="AlphaFoldDB" id="A0A1H5RQE7"/>
<evidence type="ECO:0000256" key="8">
    <source>
        <dbReference type="PIRSR" id="PIRSR600183-50"/>
    </source>
</evidence>
<dbReference type="InterPro" id="IPR009006">
    <property type="entry name" value="Ala_racemase/Decarboxylase_C"/>
</dbReference>
<dbReference type="Proteomes" id="UP000236742">
    <property type="component" value="Unassembled WGS sequence"/>
</dbReference>
<dbReference type="PANTHER" id="PTHR11482">
    <property type="entry name" value="ARGININE/DIAMINOPIMELATE/ORNITHINE DECARBOXYLASE"/>
    <property type="match status" value="1"/>
</dbReference>
<comment type="cofactor">
    <cofactor evidence="1 8">
        <name>pyridoxal 5'-phosphate</name>
        <dbReference type="ChEBI" id="CHEBI:597326"/>
    </cofactor>
</comment>
<feature type="modified residue" description="N6-(pyridoxal phosphate)lysine" evidence="8">
    <location>
        <position position="52"/>
    </location>
</feature>
<reference evidence="10 11" key="1">
    <citation type="submission" date="2016-10" db="EMBL/GenBank/DDBJ databases">
        <authorList>
            <person name="de Groot N.N."/>
        </authorList>
    </citation>
    <scope>NUCLEOTIDE SEQUENCE [LARGE SCALE GENOMIC DNA]</scope>
    <source>
        <strain evidence="10 11">DSM 23413</strain>
    </source>
</reference>
<comment type="catalytic activity">
    <reaction evidence="7">
        <text>L-ornithine + H(+) = putrescine + CO2</text>
        <dbReference type="Rhea" id="RHEA:22964"/>
        <dbReference type="ChEBI" id="CHEBI:15378"/>
        <dbReference type="ChEBI" id="CHEBI:16526"/>
        <dbReference type="ChEBI" id="CHEBI:46911"/>
        <dbReference type="ChEBI" id="CHEBI:326268"/>
        <dbReference type="EC" id="4.1.1.17"/>
    </reaction>
</comment>
<dbReference type="EC" id="4.1.1.17" evidence="6"/>
<dbReference type="CDD" id="cd00622">
    <property type="entry name" value="PLPDE_III_ODC"/>
    <property type="match status" value="1"/>
</dbReference>
<accession>A0A1H5RQE7</accession>
<keyword evidence="11" id="KW-1185">Reference proteome</keyword>
<dbReference type="InterPro" id="IPR002433">
    <property type="entry name" value="Orn_de-COase"/>
</dbReference>
<dbReference type="Gene3D" id="3.20.20.10">
    <property type="entry name" value="Alanine racemase"/>
    <property type="match status" value="1"/>
</dbReference>
<evidence type="ECO:0000256" key="6">
    <source>
        <dbReference type="ARBA" id="ARBA00034138"/>
    </source>
</evidence>
<dbReference type="SUPFAM" id="SSF50621">
    <property type="entry name" value="Alanine racemase C-terminal domain-like"/>
    <property type="match status" value="1"/>
</dbReference>
<dbReference type="InterPro" id="IPR029066">
    <property type="entry name" value="PLP-binding_barrel"/>
</dbReference>
<evidence type="ECO:0000256" key="2">
    <source>
        <dbReference type="ARBA" id="ARBA00008872"/>
    </source>
</evidence>
<evidence type="ECO:0000313" key="11">
    <source>
        <dbReference type="Proteomes" id="UP000236742"/>
    </source>
</evidence>
<comment type="similarity">
    <text evidence="2">Belongs to the Orn/Lys/Arg decarboxylase class-II family.</text>
</comment>
<proteinExistence type="inferred from homology"/>
<dbReference type="InterPro" id="IPR000183">
    <property type="entry name" value="Orn/DAP/Arg_de-COase"/>
</dbReference>
<dbReference type="OrthoDB" id="9802147at2"/>
<evidence type="ECO:0000259" key="9">
    <source>
        <dbReference type="Pfam" id="PF02784"/>
    </source>
</evidence>
<evidence type="ECO:0000256" key="1">
    <source>
        <dbReference type="ARBA" id="ARBA00001933"/>
    </source>
</evidence>
<dbReference type="PANTHER" id="PTHR11482:SF6">
    <property type="entry name" value="ORNITHINE DECARBOXYLASE 1-RELATED"/>
    <property type="match status" value="1"/>
</dbReference>
<dbReference type="Gene3D" id="2.40.37.10">
    <property type="entry name" value="Lyase, Ornithine Decarboxylase, Chain A, domain 1"/>
    <property type="match status" value="1"/>
</dbReference>
<evidence type="ECO:0000256" key="7">
    <source>
        <dbReference type="ARBA" id="ARBA00049127"/>
    </source>
</evidence>
<protein>
    <recommendedName>
        <fullName evidence="6">ornithine decarboxylase</fullName>
        <ecNumber evidence="6">4.1.1.17</ecNumber>
    </recommendedName>
</protein>
<dbReference type="PRINTS" id="PR01182">
    <property type="entry name" value="ORNDCRBXLASE"/>
</dbReference>
<dbReference type="GO" id="GO:0004586">
    <property type="term" value="F:ornithine decarboxylase activity"/>
    <property type="evidence" value="ECO:0007669"/>
    <property type="project" value="UniProtKB-EC"/>
</dbReference>
<dbReference type="InterPro" id="IPR022653">
    <property type="entry name" value="De-COase2_pyr-phos_BS"/>
</dbReference>
<dbReference type="PRINTS" id="PR01179">
    <property type="entry name" value="ODADCRBXLASE"/>
</dbReference>
<dbReference type="GO" id="GO:0033387">
    <property type="term" value="P:putrescine biosynthetic process from arginine, via ornithine"/>
    <property type="evidence" value="ECO:0007669"/>
    <property type="project" value="TreeGrafter"/>
</dbReference>
<feature type="active site" description="Proton donor" evidence="8">
    <location>
        <position position="325"/>
    </location>
</feature>
<evidence type="ECO:0000313" key="10">
    <source>
        <dbReference type="EMBL" id="SEF40535.1"/>
    </source>
</evidence>
<dbReference type="GO" id="GO:0005737">
    <property type="term" value="C:cytoplasm"/>
    <property type="evidence" value="ECO:0007669"/>
    <property type="project" value="TreeGrafter"/>
</dbReference>
<name>A0A1H5RQE7_9RHOB</name>
<comment type="pathway">
    <text evidence="5">Amine and polyamine biosynthesis; putrescine biosynthesis via L-ornithine pathway; putrescine from L-ornithine: step 1/1.</text>
</comment>
<dbReference type="PROSITE" id="PS00878">
    <property type="entry name" value="ODR_DC_2_1"/>
    <property type="match status" value="1"/>
</dbReference>
<evidence type="ECO:0000256" key="4">
    <source>
        <dbReference type="ARBA" id="ARBA00023239"/>
    </source>
</evidence>